<organism evidence="3 4">
    <name type="scientific">Collybia nuda</name>
    <dbReference type="NCBI Taxonomy" id="64659"/>
    <lineage>
        <taxon>Eukaryota</taxon>
        <taxon>Fungi</taxon>
        <taxon>Dikarya</taxon>
        <taxon>Basidiomycota</taxon>
        <taxon>Agaricomycotina</taxon>
        <taxon>Agaricomycetes</taxon>
        <taxon>Agaricomycetidae</taxon>
        <taxon>Agaricales</taxon>
        <taxon>Tricholomatineae</taxon>
        <taxon>Clitocybaceae</taxon>
        <taxon>Collybia</taxon>
    </lineage>
</organism>
<dbReference type="Pfam" id="PF11915">
    <property type="entry name" value="DUF3433"/>
    <property type="match status" value="1"/>
</dbReference>
<reference evidence="3" key="1">
    <citation type="submission" date="2020-11" db="EMBL/GenBank/DDBJ databases">
        <authorList>
            <consortium name="DOE Joint Genome Institute"/>
            <person name="Ahrendt S."/>
            <person name="Riley R."/>
            <person name="Andreopoulos W."/>
            <person name="Labutti K."/>
            <person name="Pangilinan J."/>
            <person name="Ruiz-Duenas F.J."/>
            <person name="Barrasa J.M."/>
            <person name="Sanchez-Garcia M."/>
            <person name="Camarero S."/>
            <person name="Miyauchi S."/>
            <person name="Serrano A."/>
            <person name="Linde D."/>
            <person name="Babiker R."/>
            <person name="Drula E."/>
            <person name="Ayuso-Fernandez I."/>
            <person name="Pacheco R."/>
            <person name="Padilla G."/>
            <person name="Ferreira P."/>
            <person name="Barriuso J."/>
            <person name="Kellner H."/>
            <person name="Castanera R."/>
            <person name="Alfaro M."/>
            <person name="Ramirez L."/>
            <person name="Pisabarro A.G."/>
            <person name="Kuo A."/>
            <person name="Tritt A."/>
            <person name="Lipzen A."/>
            <person name="He G."/>
            <person name="Yan M."/>
            <person name="Ng V."/>
            <person name="Cullen D."/>
            <person name="Martin F."/>
            <person name="Rosso M.-N."/>
            <person name="Henrissat B."/>
            <person name="Hibbett D."/>
            <person name="Martinez A.T."/>
            <person name="Grigoriev I.V."/>
        </authorList>
    </citation>
    <scope>NUCLEOTIDE SEQUENCE</scope>
    <source>
        <strain evidence="3">CBS 247.69</strain>
    </source>
</reference>
<evidence type="ECO:0000313" key="3">
    <source>
        <dbReference type="EMBL" id="KAF9460650.1"/>
    </source>
</evidence>
<comment type="caution">
    <text evidence="3">The sequence shown here is derived from an EMBL/GenBank/DDBJ whole genome shotgun (WGS) entry which is preliminary data.</text>
</comment>
<sequence length="552" mass="60948">MNTLQRLDAELAFTPATTGPSSNEEKNNANHLQPIAPLRPKKRDSRPASGWKRGSKGAVSLLAPRSNYNTALLMGCSGWPSWNTKDQHALHYAYTLPPITTAAVLVALWANTDLEIKRLQPYVDLVHGNSPPHRSLLLDYTRTSNFLVWSDAVSNKHCYAVTIASLMVLVSLPLQPLVAALLVVRDTWVQEPDVTLKSHQSIGLDNDTHYRDPTSFLTAASYVSASVLYNLADPPFVKGKYTVARFQLPTNLVTNGTAFANTTAIKSETDCQPAEVLIRQHATLSSFLNSVQLYFGFSIIMASATFCYPSIALWDVNVSIDLASGNVTDVKEIRPFTSQSNFLSYSRNLTGAPLNGPALNGTYLNFTQDNEFINGRRNATQLQLPVAVYQAGQLSEGGTTMYISLVARTVYFLDVEEPLIIQLKTFRKHVWLSDIAVHLLSASMLLLALFGTVVHLFHRSDRRDLRLRHKLGTIASAVSIGARTGMGDLLAGVHDSKDISQALKGKKFRINPNTMKIIMESEEGYEYAVSPGNRRGSIFAALQSQRQPDHRF</sequence>
<keyword evidence="2" id="KW-0812">Transmembrane</keyword>
<dbReference type="AlphaFoldDB" id="A0A9P5Y1K5"/>
<keyword evidence="2" id="KW-0472">Membrane</keyword>
<evidence type="ECO:0000256" key="1">
    <source>
        <dbReference type="SAM" id="MobiDB-lite"/>
    </source>
</evidence>
<keyword evidence="4" id="KW-1185">Reference proteome</keyword>
<proteinExistence type="predicted"/>
<evidence type="ECO:0000313" key="4">
    <source>
        <dbReference type="Proteomes" id="UP000807353"/>
    </source>
</evidence>
<feature type="region of interest" description="Disordered" evidence="1">
    <location>
        <begin position="13"/>
        <end position="54"/>
    </location>
</feature>
<accession>A0A9P5Y1K5</accession>
<feature type="transmembrane region" description="Helical" evidence="2">
    <location>
        <begin position="435"/>
        <end position="458"/>
    </location>
</feature>
<dbReference type="Proteomes" id="UP000807353">
    <property type="component" value="Unassembled WGS sequence"/>
</dbReference>
<dbReference type="PANTHER" id="PTHR37544:SF3">
    <property type="entry name" value="SPRAY"/>
    <property type="match status" value="1"/>
</dbReference>
<dbReference type="EMBL" id="MU150295">
    <property type="protein sequence ID" value="KAF9460650.1"/>
    <property type="molecule type" value="Genomic_DNA"/>
</dbReference>
<dbReference type="OrthoDB" id="3248909at2759"/>
<gene>
    <name evidence="3" type="ORF">BDZ94DRAFT_1311303</name>
</gene>
<dbReference type="PANTHER" id="PTHR37544">
    <property type="entry name" value="SPRAY-RELATED"/>
    <property type="match status" value="1"/>
</dbReference>
<protein>
    <submittedName>
        <fullName evidence="3">Uncharacterized protein</fullName>
    </submittedName>
</protein>
<dbReference type="InterPro" id="IPR021840">
    <property type="entry name" value="DUF3433"/>
</dbReference>
<evidence type="ECO:0000256" key="2">
    <source>
        <dbReference type="SAM" id="Phobius"/>
    </source>
</evidence>
<name>A0A9P5Y1K5_9AGAR</name>
<keyword evidence="2" id="KW-1133">Transmembrane helix</keyword>